<dbReference type="GO" id="GO:0061799">
    <property type="term" value="F:cyclic pyranopterin monophosphate synthase activity"/>
    <property type="evidence" value="ECO:0007669"/>
    <property type="project" value="TreeGrafter"/>
</dbReference>
<dbReference type="GO" id="GO:0061798">
    <property type="term" value="F:GTP 3',8'-cyclase activity"/>
    <property type="evidence" value="ECO:0007669"/>
    <property type="project" value="TreeGrafter"/>
</dbReference>
<evidence type="ECO:0008006" key="5">
    <source>
        <dbReference type="Google" id="ProtNLM"/>
    </source>
</evidence>
<dbReference type="AlphaFoldDB" id="A0A5E4R8M3"/>
<name>A0A5E4R8M3_9NEOP</name>
<keyword evidence="2" id="KW-0501">Molybdenum cofactor biosynthesis</keyword>
<sequence length="231" mass="24934">MDANMITFVFLSQNAAIFAYCMPAEGVELSARSELLGRDELVRLVRVLAACGVSKLRLTGGEPTLRRDLPDLVQQLSSVAGVRTVAMTSNGPVKINTVLMKGFNDDEVCDFVELTRERLVEVRTPAWWPAPPCCGSCASDTRACSRWRPPRAAPPRAGVRGLGGAHLSAVSQCVVCQVCLFGSAEVSLRDAMRAGADDRELGALVRGALRRKLPQHAGEARTRTVCVSRLL</sequence>
<gene>
    <name evidence="3" type="ORF">LSINAPIS_LOCUS15137</name>
</gene>
<comment type="pathway">
    <text evidence="1">Cofactor biosynthesis; molybdopterin biosynthesis.</text>
</comment>
<dbReference type="EMBL" id="FZQP02006999">
    <property type="protein sequence ID" value="VVD05643.1"/>
    <property type="molecule type" value="Genomic_DNA"/>
</dbReference>
<accession>A0A5E4R8M3</accession>
<dbReference type="CDD" id="cd01335">
    <property type="entry name" value="Radical_SAM"/>
    <property type="match status" value="1"/>
</dbReference>
<evidence type="ECO:0000313" key="3">
    <source>
        <dbReference type="EMBL" id="VVD05643.1"/>
    </source>
</evidence>
<dbReference type="InterPro" id="IPR050105">
    <property type="entry name" value="MoCo_biosynth_MoaA/MoaC"/>
</dbReference>
<dbReference type="PANTHER" id="PTHR22960">
    <property type="entry name" value="MOLYBDOPTERIN COFACTOR SYNTHESIS PROTEIN A"/>
    <property type="match status" value="1"/>
</dbReference>
<protein>
    <recommendedName>
        <fullName evidence="5">Radical SAM core domain-containing protein</fullName>
    </recommendedName>
</protein>
<dbReference type="InterPro" id="IPR013785">
    <property type="entry name" value="Aldolase_TIM"/>
</dbReference>
<dbReference type="Proteomes" id="UP000324832">
    <property type="component" value="Unassembled WGS sequence"/>
</dbReference>
<dbReference type="PANTHER" id="PTHR22960:SF0">
    <property type="entry name" value="MOLYBDENUM COFACTOR BIOSYNTHESIS PROTEIN 1"/>
    <property type="match status" value="1"/>
</dbReference>
<reference evidence="3 4" key="1">
    <citation type="submission" date="2017-07" db="EMBL/GenBank/DDBJ databases">
        <authorList>
            <person name="Talla V."/>
            <person name="Backstrom N."/>
        </authorList>
    </citation>
    <scope>NUCLEOTIDE SEQUENCE [LARGE SCALE GENOMIC DNA]</scope>
</reference>
<evidence type="ECO:0000256" key="2">
    <source>
        <dbReference type="ARBA" id="ARBA00023150"/>
    </source>
</evidence>
<evidence type="ECO:0000313" key="4">
    <source>
        <dbReference type="Proteomes" id="UP000324832"/>
    </source>
</evidence>
<dbReference type="Gene3D" id="3.20.20.70">
    <property type="entry name" value="Aldolase class I"/>
    <property type="match status" value="2"/>
</dbReference>
<dbReference type="SUPFAM" id="SSF102114">
    <property type="entry name" value="Radical SAM enzymes"/>
    <property type="match status" value="1"/>
</dbReference>
<dbReference type="InterPro" id="IPR058240">
    <property type="entry name" value="rSAM_sf"/>
</dbReference>
<organism evidence="3 4">
    <name type="scientific">Leptidea sinapis</name>
    <dbReference type="NCBI Taxonomy" id="189913"/>
    <lineage>
        <taxon>Eukaryota</taxon>
        <taxon>Metazoa</taxon>
        <taxon>Ecdysozoa</taxon>
        <taxon>Arthropoda</taxon>
        <taxon>Hexapoda</taxon>
        <taxon>Insecta</taxon>
        <taxon>Pterygota</taxon>
        <taxon>Neoptera</taxon>
        <taxon>Endopterygota</taxon>
        <taxon>Lepidoptera</taxon>
        <taxon>Glossata</taxon>
        <taxon>Ditrysia</taxon>
        <taxon>Papilionoidea</taxon>
        <taxon>Pieridae</taxon>
        <taxon>Dismorphiinae</taxon>
        <taxon>Leptidea</taxon>
    </lineage>
</organism>
<keyword evidence="4" id="KW-1185">Reference proteome</keyword>
<evidence type="ECO:0000256" key="1">
    <source>
        <dbReference type="ARBA" id="ARBA00005046"/>
    </source>
</evidence>
<proteinExistence type="predicted"/>
<dbReference type="GO" id="GO:0006777">
    <property type="term" value="P:Mo-molybdopterin cofactor biosynthetic process"/>
    <property type="evidence" value="ECO:0007669"/>
    <property type="project" value="UniProtKB-KW"/>
</dbReference>